<dbReference type="RefSeq" id="WP_133516797.1">
    <property type="nucleotide sequence ID" value="NZ_JAHDUW010000001.1"/>
</dbReference>
<dbReference type="AlphaFoldDB" id="A0A484F6Z4"/>
<evidence type="ECO:0000313" key="2">
    <source>
        <dbReference type="Proteomes" id="UP000294855"/>
    </source>
</evidence>
<dbReference type="EMBL" id="SNYS01000005">
    <property type="protein sequence ID" value="TDQ71223.1"/>
    <property type="molecule type" value="Genomic_DNA"/>
</dbReference>
<evidence type="ECO:0000313" key="1">
    <source>
        <dbReference type="EMBL" id="TDQ71223.1"/>
    </source>
</evidence>
<keyword evidence="2" id="KW-1185">Reference proteome</keyword>
<comment type="caution">
    <text evidence="1">The sequence shown here is derived from an EMBL/GenBank/DDBJ whole genome shotgun (WGS) entry which is preliminary data.</text>
</comment>
<protein>
    <submittedName>
        <fullName evidence="1">Uncharacterized protein</fullName>
    </submittedName>
</protein>
<sequence length="149" mass="17492">MSSEIGSEFSGIIKINGEKYRQKYHQTYRQTCLLGVSEVCDRGISFMYTRPNQDGQVSEDLETIREFRPSVLTNEPDELIQFHKDPDYEEENELEEFSGYDSLLPYDYETDFVDTLNLDEQIAMYAADSWEFVAITDNIILFQRPKWEA</sequence>
<reference evidence="1 2" key="1">
    <citation type="submission" date="2019-03" db="EMBL/GenBank/DDBJ databases">
        <title>Genomic Encyclopedia of Type Strains, Phase IV (KMG-IV): sequencing the most valuable type-strain genomes for metagenomic binning, comparative biology and taxonomic classification.</title>
        <authorList>
            <person name="Goeker M."/>
        </authorList>
    </citation>
    <scope>NUCLEOTIDE SEQUENCE [LARGE SCALE GENOMIC DNA]</scope>
    <source>
        <strain evidence="1 2">DSM 13328</strain>
    </source>
</reference>
<proteinExistence type="predicted"/>
<accession>A0A484F6Z4</accession>
<dbReference type="Proteomes" id="UP000294855">
    <property type="component" value="Unassembled WGS sequence"/>
</dbReference>
<name>A0A484F6Z4_9EURY</name>
<organism evidence="1 2">
    <name type="scientific">Methanimicrococcus blatticola</name>
    <dbReference type="NCBI Taxonomy" id="91560"/>
    <lineage>
        <taxon>Archaea</taxon>
        <taxon>Methanobacteriati</taxon>
        <taxon>Methanobacteriota</taxon>
        <taxon>Stenosarchaea group</taxon>
        <taxon>Methanomicrobia</taxon>
        <taxon>Methanosarcinales</taxon>
        <taxon>Methanosarcinaceae</taxon>
        <taxon>Methanimicrococcus</taxon>
    </lineage>
</organism>
<gene>
    <name evidence="1" type="ORF">C7391_0328</name>
</gene>